<gene>
    <name evidence="2" type="ORF">GGX14DRAFT_593939</name>
</gene>
<dbReference type="Proteomes" id="UP001219525">
    <property type="component" value="Unassembled WGS sequence"/>
</dbReference>
<proteinExistence type="predicted"/>
<name>A0AAD6Y3N5_9AGAR</name>
<organism evidence="2 3">
    <name type="scientific">Mycena pura</name>
    <dbReference type="NCBI Taxonomy" id="153505"/>
    <lineage>
        <taxon>Eukaryota</taxon>
        <taxon>Fungi</taxon>
        <taxon>Dikarya</taxon>
        <taxon>Basidiomycota</taxon>
        <taxon>Agaricomycotina</taxon>
        <taxon>Agaricomycetes</taxon>
        <taxon>Agaricomycetidae</taxon>
        <taxon>Agaricales</taxon>
        <taxon>Marasmiineae</taxon>
        <taxon>Mycenaceae</taxon>
        <taxon>Mycena</taxon>
    </lineage>
</organism>
<evidence type="ECO:0000313" key="3">
    <source>
        <dbReference type="Proteomes" id="UP001219525"/>
    </source>
</evidence>
<sequence length="696" mass="77993">MSDAELVNMMHIEDLLEIFCYPRRTGKTISLHRGHVHLGALYSLHDESNPYVPMVELLNIPQTADPPLFTGYWNYIDVLTTGVGFYVTIWYPTEDIGLRGTFMAGAPMDDLYLFFFHPCVDVQDGLVSVEIPSMQDAYYWSFWPDGREPLSAELLDEIIPPQVVLDIGLRGKQWSQQDYQLIRDITLAKGLDPESSDLAIQLGCPLAVMHDAPLSVPLYDWAMFKQEAVANFTNGNFKTYRKFLFPPALADPQHDPYFSIEGYASWITDGGLDLFNIYQPATEPATKIDVDDVRGTELREYRALIVPETYQAHPFFSLDNAEKWVLSHPFMLYQRRLLPPSVVSHRSSRATSRAASETASRSSSCVSRFFSSSRAPSPPPTRAVSSAWSSRQSSVRRSVSVEPNLRLRSPSPSLTSPSRRSVSADAGRSGAARPEPEVHRGRKRTKGKAKLDPTRAALPFTREEWVGATFRLRELFQTPSGGTLTIDALIKQQDQDSWALRGSGGHSKGDVWVHGFSDDPMVRVWTRRINGHCSGVDRCELASDELFADCERYEPDAEGPHAIWVHELDANEREATSAGKVLLRFFAIVCRAKCKKKGCTGQPTLVLLANVRIFFSTFESLMLDHIAAKSVWEDLLVGCSEYDPSEPYMHIYVPIPANVDETQLKFVLENDGRLPNGLTVPDSDTCVLSTHPRLAL</sequence>
<comment type="caution">
    <text evidence="2">The sequence shown here is derived from an EMBL/GenBank/DDBJ whole genome shotgun (WGS) entry which is preliminary data.</text>
</comment>
<feature type="region of interest" description="Disordered" evidence="1">
    <location>
        <begin position="368"/>
        <end position="453"/>
    </location>
</feature>
<dbReference type="EMBL" id="JARJCW010000115">
    <property type="protein sequence ID" value="KAJ7192856.1"/>
    <property type="molecule type" value="Genomic_DNA"/>
</dbReference>
<feature type="compositionally biased region" description="Low complexity" evidence="1">
    <location>
        <begin position="382"/>
        <end position="423"/>
    </location>
</feature>
<accession>A0AAD6Y3N5</accession>
<evidence type="ECO:0000313" key="2">
    <source>
        <dbReference type="EMBL" id="KAJ7192856.1"/>
    </source>
</evidence>
<protein>
    <submittedName>
        <fullName evidence="2">Uncharacterized protein</fullName>
    </submittedName>
</protein>
<keyword evidence="3" id="KW-1185">Reference proteome</keyword>
<evidence type="ECO:0000256" key="1">
    <source>
        <dbReference type="SAM" id="MobiDB-lite"/>
    </source>
</evidence>
<dbReference type="AlphaFoldDB" id="A0AAD6Y3N5"/>
<reference evidence="2" key="1">
    <citation type="submission" date="2023-03" db="EMBL/GenBank/DDBJ databases">
        <title>Massive genome expansion in bonnet fungi (Mycena s.s.) driven by repeated elements and novel gene families across ecological guilds.</title>
        <authorList>
            <consortium name="Lawrence Berkeley National Laboratory"/>
            <person name="Harder C.B."/>
            <person name="Miyauchi S."/>
            <person name="Viragh M."/>
            <person name="Kuo A."/>
            <person name="Thoen E."/>
            <person name="Andreopoulos B."/>
            <person name="Lu D."/>
            <person name="Skrede I."/>
            <person name="Drula E."/>
            <person name="Henrissat B."/>
            <person name="Morin E."/>
            <person name="Kohler A."/>
            <person name="Barry K."/>
            <person name="LaButti K."/>
            <person name="Morin E."/>
            <person name="Salamov A."/>
            <person name="Lipzen A."/>
            <person name="Mereny Z."/>
            <person name="Hegedus B."/>
            <person name="Baldrian P."/>
            <person name="Stursova M."/>
            <person name="Weitz H."/>
            <person name="Taylor A."/>
            <person name="Grigoriev I.V."/>
            <person name="Nagy L.G."/>
            <person name="Martin F."/>
            <person name="Kauserud H."/>
        </authorList>
    </citation>
    <scope>NUCLEOTIDE SEQUENCE</scope>
    <source>
        <strain evidence="2">9144</strain>
    </source>
</reference>
<feature type="non-terminal residue" evidence="2">
    <location>
        <position position="696"/>
    </location>
</feature>